<gene>
    <name evidence="3" type="ORF">AFUS01_LOCUS25326</name>
</gene>
<evidence type="ECO:0000256" key="1">
    <source>
        <dbReference type="ARBA" id="ARBA00023180"/>
    </source>
</evidence>
<sequence>IRELYFPSNASLTKEQKLEQYTKLFSDGLFILHTSFAAEIQRQFSPVYSYYYSRRGGPSMANAMALLMKKENFVVKTASVFGFLIKKMFNAKLTDWGVCHADVLCMLFKLSGAFTPPNLGNDPADITFSKDLVKLWVDFAASDETHLTFRDVHFQSQPLQGPLVYLELNESPRMIEEPFRDRTDALKSMNFLEQCK</sequence>
<organism evidence="3 4">
    <name type="scientific">Allacma fusca</name>
    <dbReference type="NCBI Taxonomy" id="39272"/>
    <lineage>
        <taxon>Eukaryota</taxon>
        <taxon>Metazoa</taxon>
        <taxon>Ecdysozoa</taxon>
        <taxon>Arthropoda</taxon>
        <taxon>Hexapoda</taxon>
        <taxon>Collembola</taxon>
        <taxon>Symphypleona</taxon>
        <taxon>Sminthuridae</taxon>
        <taxon>Allacma</taxon>
    </lineage>
</organism>
<evidence type="ECO:0000313" key="3">
    <source>
        <dbReference type="EMBL" id="CAG7786773.1"/>
    </source>
</evidence>
<evidence type="ECO:0000259" key="2">
    <source>
        <dbReference type="Pfam" id="PF00135"/>
    </source>
</evidence>
<keyword evidence="1" id="KW-0325">Glycoprotein</keyword>
<reference evidence="3" key="1">
    <citation type="submission" date="2021-06" db="EMBL/GenBank/DDBJ databases">
        <authorList>
            <person name="Hodson N. C."/>
            <person name="Mongue J. A."/>
            <person name="Jaron S. K."/>
        </authorList>
    </citation>
    <scope>NUCLEOTIDE SEQUENCE</scope>
</reference>
<accession>A0A8J2KDJ2</accession>
<dbReference type="EMBL" id="CAJVCH010325785">
    <property type="protein sequence ID" value="CAG7786773.1"/>
    <property type="molecule type" value="Genomic_DNA"/>
</dbReference>
<dbReference type="Pfam" id="PF00135">
    <property type="entry name" value="COesterase"/>
    <property type="match status" value="1"/>
</dbReference>
<dbReference type="InterPro" id="IPR002018">
    <property type="entry name" value="CarbesteraseB"/>
</dbReference>
<protein>
    <recommendedName>
        <fullName evidence="2">Carboxylesterase type B domain-containing protein</fullName>
    </recommendedName>
</protein>
<comment type="caution">
    <text evidence="3">The sequence shown here is derived from an EMBL/GenBank/DDBJ whole genome shotgun (WGS) entry which is preliminary data.</text>
</comment>
<feature type="domain" description="Carboxylesterase type B" evidence="2">
    <location>
        <begin position="2"/>
        <end position="177"/>
    </location>
</feature>
<evidence type="ECO:0000313" key="4">
    <source>
        <dbReference type="Proteomes" id="UP000708208"/>
    </source>
</evidence>
<feature type="non-terminal residue" evidence="3">
    <location>
        <position position="1"/>
    </location>
</feature>
<keyword evidence="4" id="KW-1185">Reference proteome</keyword>
<proteinExistence type="predicted"/>
<name>A0A8J2KDJ2_9HEXA</name>
<dbReference type="AlphaFoldDB" id="A0A8J2KDJ2"/>
<dbReference type="Proteomes" id="UP000708208">
    <property type="component" value="Unassembled WGS sequence"/>
</dbReference>